<reference evidence="5 6" key="1">
    <citation type="submission" date="2017-10" db="EMBL/GenBank/DDBJ databases">
        <title>Comparative genomics in systemic dimorphic fungi from Ajellomycetaceae.</title>
        <authorList>
            <person name="Munoz J.F."/>
            <person name="Mcewen J.G."/>
            <person name="Clay O.K."/>
            <person name="Cuomo C.A."/>
        </authorList>
    </citation>
    <scope>NUCLEOTIDE SEQUENCE [LARGE SCALE GENOMIC DNA]</scope>
    <source>
        <strain evidence="5 6">UAMH130</strain>
    </source>
</reference>
<feature type="repeat" description="TPR" evidence="3">
    <location>
        <begin position="677"/>
        <end position="710"/>
    </location>
</feature>
<feature type="region of interest" description="Disordered" evidence="4">
    <location>
        <begin position="368"/>
        <end position="395"/>
    </location>
</feature>
<dbReference type="InterPro" id="IPR019734">
    <property type="entry name" value="TPR_rpt"/>
</dbReference>
<evidence type="ECO:0000256" key="2">
    <source>
        <dbReference type="ARBA" id="ARBA00022803"/>
    </source>
</evidence>
<name>A0A2B7WBA5_9EURO</name>
<keyword evidence="1" id="KW-0677">Repeat</keyword>
<organism evidence="5 6">
    <name type="scientific">Blastomyces parvus</name>
    <dbReference type="NCBI Taxonomy" id="2060905"/>
    <lineage>
        <taxon>Eukaryota</taxon>
        <taxon>Fungi</taxon>
        <taxon>Dikarya</taxon>
        <taxon>Ascomycota</taxon>
        <taxon>Pezizomycotina</taxon>
        <taxon>Eurotiomycetes</taxon>
        <taxon>Eurotiomycetidae</taxon>
        <taxon>Onygenales</taxon>
        <taxon>Ajellomycetaceae</taxon>
        <taxon>Blastomyces</taxon>
    </lineage>
</organism>
<feature type="compositionally biased region" description="Basic and acidic residues" evidence="4">
    <location>
        <begin position="368"/>
        <end position="378"/>
    </location>
</feature>
<dbReference type="InterPro" id="IPR044244">
    <property type="entry name" value="TTC27/Emw1"/>
</dbReference>
<dbReference type="OrthoDB" id="1936594at2759"/>
<evidence type="ECO:0000313" key="6">
    <source>
        <dbReference type="Proteomes" id="UP000224080"/>
    </source>
</evidence>
<evidence type="ECO:0000256" key="1">
    <source>
        <dbReference type="ARBA" id="ARBA00022737"/>
    </source>
</evidence>
<dbReference type="PANTHER" id="PTHR16193">
    <property type="entry name" value="TETRATRICOPEPTIDE REPEAT PROTEIN 27"/>
    <property type="match status" value="1"/>
</dbReference>
<accession>A0A2B7WBA5</accession>
<evidence type="ECO:0000256" key="4">
    <source>
        <dbReference type="SAM" id="MobiDB-lite"/>
    </source>
</evidence>
<feature type="compositionally biased region" description="Polar residues" evidence="4">
    <location>
        <begin position="379"/>
        <end position="388"/>
    </location>
</feature>
<keyword evidence="6" id="KW-1185">Reference proteome</keyword>
<protein>
    <submittedName>
        <fullName evidence="5">Uncharacterized protein</fullName>
    </submittedName>
</protein>
<keyword evidence="2 3" id="KW-0802">TPR repeat</keyword>
<dbReference type="STRING" id="2060905.A0A2B7WBA5"/>
<dbReference type="EMBL" id="PDNC01000162">
    <property type="protein sequence ID" value="PGG96813.1"/>
    <property type="molecule type" value="Genomic_DNA"/>
</dbReference>
<dbReference type="Gene3D" id="1.25.40.10">
    <property type="entry name" value="Tetratricopeptide repeat domain"/>
    <property type="match status" value="1"/>
</dbReference>
<dbReference type="PROSITE" id="PS50005">
    <property type="entry name" value="TPR"/>
    <property type="match status" value="1"/>
</dbReference>
<dbReference type="InterPro" id="IPR011990">
    <property type="entry name" value="TPR-like_helical_dom_sf"/>
</dbReference>
<sequence length="1024" mass="112696">MADSEHLPASLDLLYTSPSSSTFSRYDALQLSDEECQAILRLPLTQRVCGRDEKPASAYAQEDVKNGRLSYIDFLVKNIDAILNDDDAADAPFTRSQLLHIGVAALSAFLQSNVTGPPLPFRSADLLIPKFLMGAGDAGSNVSQTLQSLRETMVRSLTVDGEAAYKLTPNVEMFCLAKAILNHTALIPASNFKVDGDKTFAAPLVAWTSRMRVNFLHQKMLSENTTTLQTLIYADLDLIGERVFSADSASSRSAEERARFLLERATIHTHHGFDAKARADLERAAGETGFQYALTGRLGKRTKFQDRDISQLVVLAKSADEAHGSTTEARGDQPMPEAKTETSVLVESTRPKNLDLNDDTLLEAISFKKDEPVEEQDKSMSVQDSSSLPPALAALDPSNQPKLNALDSIILLSIASAITNTSPQHGLTREETLPYATRVLDGGSSNWQVYSQALLVRSKIEGYRSRTVERGLLQLQALVDQVIADTASEPISGTDNAAEQATTFLPRPEASESAPASDRLQYIWLLNFSTRWDLEAELASRWVSLGGLRSALDIYERLQMWAEAALCYAATEREEMARIMVRKQLFNRTNPNSTDENDTFEGAELPQLPADAPRLFSILGDIDSDPAMYERAWTVSNQRYARAQRSLARHYLATKPPSLEKAEEAYRKSLAINRLNQSAWFSVGCVQLELQKYEDAVESFTRSVQLEETDAESWSNLAAALINLPPPTIVESSEQNTTPLAAAAAAAAAAADEEESIPTQQKPDPYKRNREALAALKRAAKHKHTDHRIWENLLTVSASIPPPTTPFRDIVYALKRLIELRGPKEGEKAIDINILTALINTLTADTAFDTDNSTDAAKSATPTPVFGRGTLPTIILTLLDEDVIPLITHSAPLWLLVAKVEAWRKRPSRALAAHEKAWRATVASCTQGAFQMGDEKKWMQVVEATERVVREGYAVFGPMDKEREGDVIPEEGAGGGEAELVAKDWRFKSRSAVRSVQGKGKELWEGTEGWRRLKELSGEISGGN</sequence>
<dbReference type="AlphaFoldDB" id="A0A2B7WBA5"/>
<dbReference type="Proteomes" id="UP000224080">
    <property type="component" value="Unassembled WGS sequence"/>
</dbReference>
<dbReference type="SUPFAM" id="SSF48452">
    <property type="entry name" value="TPR-like"/>
    <property type="match status" value="1"/>
</dbReference>
<proteinExistence type="predicted"/>
<evidence type="ECO:0000256" key="3">
    <source>
        <dbReference type="PROSITE-ProRule" id="PRU00339"/>
    </source>
</evidence>
<gene>
    <name evidence="5" type="ORF">GX51_07638</name>
</gene>
<dbReference type="SMART" id="SM00028">
    <property type="entry name" value="TPR"/>
    <property type="match status" value="2"/>
</dbReference>
<comment type="caution">
    <text evidence="5">The sequence shown here is derived from an EMBL/GenBank/DDBJ whole genome shotgun (WGS) entry which is preliminary data.</text>
</comment>
<evidence type="ECO:0000313" key="5">
    <source>
        <dbReference type="EMBL" id="PGG96813.1"/>
    </source>
</evidence>
<dbReference type="PANTHER" id="PTHR16193:SF0">
    <property type="entry name" value="TETRATRICOPEPTIDE REPEAT PROTEIN 27"/>
    <property type="match status" value="1"/>
</dbReference>
<feature type="region of interest" description="Disordered" evidence="4">
    <location>
        <begin position="320"/>
        <end position="352"/>
    </location>
</feature>